<evidence type="ECO:0000256" key="5">
    <source>
        <dbReference type="ARBA" id="ARBA00047899"/>
    </source>
</evidence>
<proteinExistence type="predicted"/>
<dbReference type="PROSITE" id="PS50948">
    <property type="entry name" value="PAN"/>
    <property type="match status" value="1"/>
</dbReference>
<dbReference type="PANTHER" id="PTHR32444:SF235">
    <property type="entry name" value="OS01G0783900 PROTEIN"/>
    <property type="match status" value="1"/>
</dbReference>
<protein>
    <recommendedName>
        <fullName evidence="1">non-specific serine/threonine protein kinase</fullName>
        <ecNumber evidence="1">2.7.11.1</ecNumber>
    </recommendedName>
</protein>
<dbReference type="Pfam" id="PF08276">
    <property type="entry name" value="PAN_2"/>
    <property type="match status" value="1"/>
</dbReference>
<evidence type="ECO:0000256" key="7">
    <source>
        <dbReference type="PROSITE-ProRule" id="PRU00076"/>
    </source>
</evidence>
<evidence type="ECO:0000256" key="1">
    <source>
        <dbReference type="ARBA" id="ARBA00012513"/>
    </source>
</evidence>
<name>A0A7J6HGJ2_CANSA</name>
<evidence type="ECO:0000259" key="11">
    <source>
        <dbReference type="PROSITE" id="PS50948"/>
    </source>
</evidence>
<evidence type="ECO:0000259" key="10">
    <source>
        <dbReference type="PROSITE" id="PS50927"/>
    </source>
</evidence>
<dbReference type="Pfam" id="PF01453">
    <property type="entry name" value="B_lectin"/>
    <property type="match status" value="1"/>
</dbReference>
<comment type="caution">
    <text evidence="12">The sequence shown here is derived from an EMBL/GenBank/DDBJ whole genome shotgun (WGS) entry which is preliminary data.</text>
</comment>
<feature type="compositionally biased region" description="Low complexity" evidence="8">
    <location>
        <begin position="108"/>
        <end position="120"/>
    </location>
</feature>
<evidence type="ECO:0000256" key="8">
    <source>
        <dbReference type="SAM" id="MobiDB-lite"/>
    </source>
</evidence>
<dbReference type="GO" id="GO:0048544">
    <property type="term" value="P:recognition of pollen"/>
    <property type="evidence" value="ECO:0007669"/>
    <property type="project" value="InterPro"/>
</dbReference>
<dbReference type="PROSITE" id="PS50026">
    <property type="entry name" value="EGF_3"/>
    <property type="match status" value="1"/>
</dbReference>
<dbReference type="InterPro" id="IPR000742">
    <property type="entry name" value="EGF"/>
</dbReference>
<evidence type="ECO:0000256" key="6">
    <source>
        <dbReference type="ARBA" id="ARBA00048679"/>
    </source>
</evidence>
<feature type="region of interest" description="Disordered" evidence="8">
    <location>
        <begin position="602"/>
        <end position="634"/>
    </location>
</feature>
<gene>
    <name evidence="12" type="ORF">G4B88_018534</name>
</gene>
<accession>A0A7J6HGJ2</accession>
<dbReference type="Gene3D" id="1.10.510.10">
    <property type="entry name" value="Transferase(Phosphotransferase) domain 1"/>
    <property type="match status" value="1"/>
</dbReference>
<feature type="region of interest" description="Disordered" evidence="8">
    <location>
        <begin position="84"/>
        <end position="139"/>
    </location>
</feature>
<evidence type="ECO:0000256" key="2">
    <source>
        <dbReference type="ARBA" id="ARBA00022729"/>
    </source>
</evidence>
<dbReference type="InterPro" id="IPR001480">
    <property type="entry name" value="Bulb-type_lectin_dom"/>
</dbReference>
<dbReference type="InterPro" id="IPR036426">
    <property type="entry name" value="Bulb-type_lectin_dom_sf"/>
</dbReference>
<reference evidence="12 13" key="1">
    <citation type="journal article" date="2020" name="bioRxiv">
        <title>Sequence and annotation of 42 cannabis genomes reveals extensive copy number variation in cannabinoid synthesis and pathogen resistance genes.</title>
        <authorList>
            <person name="Mckernan K.J."/>
            <person name="Helbert Y."/>
            <person name="Kane L.T."/>
            <person name="Ebling H."/>
            <person name="Zhang L."/>
            <person name="Liu B."/>
            <person name="Eaton Z."/>
            <person name="Mclaughlin S."/>
            <person name="Kingan S."/>
            <person name="Baybayan P."/>
            <person name="Concepcion G."/>
            <person name="Jordan M."/>
            <person name="Riva A."/>
            <person name="Barbazuk W."/>
            <person name="Harkins T."/>
        </authorList>
    </citation>
    <scope>NUCLEOTIDE SEQUENCE [LARGE SCALE GENOMIC DNA]</scope>
    <source>
        <strain evidence="13">cv. Jamaican Lion 4</strain>
        <tissue evidence="12">Leaf</tissue>
    </source>
</reference>
<keyword evidence="7" id="KW-0245">EGF-like domain</keyword>
<comment type="caution">
    <text evidence="7">Lacks conserved residue(s) required for the propagation of feature annotation.</text>
</comment>
<feature type="domain" description="Bulb-type lectin" evidence="10">
    <location>
        <begin position="75"/>
        <end position="197"/>
    </location>
</feature>
<evidence type="ECO:0000313" key="13">
    <source>
        <dbReference type="Proteomes" id="UP000583929"/>
    </source>
</evidence>
<dbReference type="SMART" id="SM00108">
    <property type="entry name" value="B_lectin"/>
    <property type="match status" value="1"/>
</dbReference>
<dbReference type="AlphaFoldDB" id="A0A7J6HGJ2"/>
<feature type="compositionally biased region" description="Polar residues" evidence="8">
    <location>
        <begin position="121"/>
        <end position="137"/>
    </location>
</feature>
<evidence type="ECO:0000256" key="3">
    <source>
        <dbReference type="ARBA" id="ARBA00023157"/>
    </source>
</evidence>
<dbReference type="InterPro" id="IPR000858">
    <property type="entry name" value="S_locus_glycoprot_dom"/>
</dbReference>
<comment type="catalytic activity">
    <reaction evidence="5">
        <text>L-threonyl-[protein] + ATP = O-phospho-L-threonyl-[protein] + ADP + H(+)</text>
        <dbReference type="Rhea" id="RHEA:46608"/>
        <dbReference type="Rhea" id="RHEA-COMP:11060"/>
        <dbReference type="Rhea" id="RHEA-COMP:11605"/>
        <dbReference type="ChEBI" id="CHEBI:15378"/>
        <dbReference type="ChEBI" id="CHEBI:30013"/>
        <dbReference type="ChEBI" id="CHEBI:30616"/>
        <dbReference type="ChEBI" id="CHEBI:61977"/>
        <dbReference type="ChEBI" id="CHEBI:456216"/>
        <dbReference type="EC" id="2.7.11.1"/>
    </reaction>
</comment>
<feature type="domain" description="EGF-like" evidence="9">
    <location>
        <begin position="325"/>
        <end position="362"/>
    </location>
</feature>
<dbReference type="InterPro" id="IPR003609">
    <property type="entry name" value="Pan_app"/>
</dbReference>
<sequence length="634" mass="72033">MNMKNKNPFLVHNYKYLITFLWCYSSLFGSAIDTMKYGDWIRDNVNSREKTIKLVSAKEMFEFGFFTPKGSPSENDILGYGTTTSVQRRETSHEPQPATPGGVTASQNGNNLATNATTGLHSPSATPSVHITTSRTRGGTFGIGEDGNLQLFDYKGRSFWSSNLESFSSSNRTLTLLDTGNLVLTEYNGIRLWESFKNPTDTFLPGMKMDENESLTLTSWKDEFDPYNGDISFTKGEGTNSFVIRNKTGTRWKSAEVSMFLSSNQMPTTITNFLENKRGVAHKNTTYKTGPEISNYNYSRLVINSNGKLEYLSWDQNWTVAWSVPSDRCDGLNICGDFGICNSNEQMRSCRCLPGFKSSLVEEWYSGDYSDVCSRGAKLCNGNDSFLGLKMMKVGRRDSTTSIQVNNVTECEKTCRDDCKCQAYSLETHQNSWNRGDSTQTNLSCWTWSENLNDLQEENITKDGVHTFFVRVALSNLKDETSNPRIVKPRRRKSYKRNCSVNHYNFVYQLEKKEDQKTRFHLYEKIISLASQELVWKLWTESKVLELMDQTLEESYKEDQFIKCVNIGLLCVQEEAIDRPNMSNIVTMLDCDFVTLPSPKQPAFVHRRDSSSTPSSSNKPGTNAEISYTMEEGR</sequence>
<comment type="catalytic activity">
    <reaction evidence="6">
        <text>L-seryl-[protein] + ATP = O-phospho-L-seryl-[protein] + ADP + H(+)</text>
        <dbReference type="Rhea" id="RHEA:17989"/>
        <dbReference type="Rhea" id="RHEA-COMP:9863"/>
        <dbReference type="Rhea" id="RHEA-COMP:11604"/>
        <dbReference type="ChEBI" id="CHEBI:15378"/>
        <dbReference type="ChEBI" id="CHEBI:29999"/>
        <dbReference type="ChEBI" id="CHEBI:30616"/>
        <dbReference type="ChEBI" id="CHEBI:83421"/>
        <dbReference type="ChEBI" id="CHEBI:456216"/>
        <dbReference type="EC" id="2.7.11.1"/>
    </reaction>
</comment>
<keyword evidence="4" id="KW-0325">Glycoprotein</keyword>
<dbReference type="SUPFAM" id="SSF51110">
    <property type="entry name" value="alpha-D-mannose-specific plant lectins"/>
    <property type="match status" value="1"/>
</dbReference>
<dbReference type="GO" id="GO:0004674">
    <property type="term" value="F:protein serine/threonine kinase activity"/>
    <property type="evidence" value="ECO:0007669"/>
    <property type="project" value="UniProtKB-EC"/>
</dbReference>
<dbReference type="Proteomes" id="UP000583929">
    <property type="component" value="Unassembled WGS sequence"/>
</dbReference>
<evidence type="ECO:0000259" key="9">
    <source>
        <dbReference type="PROSITE" id="PS50026"/>
    </source>
</evidence>
<dbReference type="Pfam" id="PF00954">
    <property type="entry name" value="S_locus_glycop"/>
    <property type="match status" value="1"/>
</dbReference>
<dbReference type="Gene3D" id="2.90.10.10">
    <property type="entry name" value="Bulb-type lectin domain"/>
    <property type="match status" value="1"/>
</dbReference>
<keyword evidence="13" id="KW-1185">Reference proteome</keyword>
<dbReference type="EC" id="2.7.11.1" evidence="1"/>
<organism evidence="12 13">
    <name type="scientific">Cannabis sativa</name>
    <name type="common">Hemp</name>
    <name type="synonym">Marijuana</name>
    <dbReference type="NCBI Taxonomy" id="3483"/>
    <lineage>
        <taxon>Eukaryota</taxon>
        <taxon>Viridiplantae</taxon>
        <taxon>Streptophyta</taxon>
        <taxon>Embryophyta</taxon>
        <taxon>Tracheophyta</taxon>
        <taxon>Spermatophyta</taxon>
        <taxon>Magnoliopsida</taxon>
        <taxon>eudicotyledons</taxon>
        <taxon>Gunneridae</taxon>
        <taxon>Pentapetalae</taxon>
        <taxon>rosids</taxon>
        <taxon>fabids</taxon>
        <taxon>Rosales</taxon>
        <taxon>Cannabaceae</taxon>
        <taxon>Cannabis</taxon>
    </lineage>
</organism>
<evidence type="ECO:0000256" key="4">
    <source>
        <dbReference type="ARBA" id="ARBA00023180"/>
    </source>
</evidence>
<dbReference type="CDD" id="cd01098">
    <property type="entry name" value="PAN_AP_plant"/>
    <property type="match status" value="1"/>
</dbReference>
<feature type="domain" description="Apple" evidence="11">
    <location>
        <begin position="380"/>
        <end position="473"/>
    </location>
</feature>
<keyword evidence="2" id="KW-0732">Signal</keyword>
<dbReference type="EMBL" id="JAATIQ010000045">
    <property type="protein sequence ID" value="KAF4394384.1"/>
    <property type="molecule type" value="Genomic_DNA"/>
</dbReference>
<dbReference type="PANTHER" id="PTHR32444">
    <property type="entry name" value="BULB-TYPE LECTIN DOMAIN-CONTAINING PROTEIN"/>
    <property type="match status" value="1"/>
</dbReference>
<keyword evidence="3" id="KW-1015">Disulfide bond</keyword>
<dbReference type="PROSITE" id="PS50927">
    <property type="entry name" value="BULB_LECTIN"/>
    <property type="match status" value="1"/>
</dbReference>
<evidence type="ECO:0000313" key="12">
    <source>
        <dbReference type="EMBL" id="KAF4394384.1"/>
    </source>
</evidence>